<name>A0A2H0K9F7_9BACT</name>
<evidence type="ECO:0000313" key="3">
    <source>
        <dbReference type="EMBL" id="PIQ67004.1"/>
    </source>
</evidence>
<evidence type="ECO:0000256" key="1">
    <source>
        <dbReference type="SAM" id="Phobius"/>
    </source>
</evidence>
<reference evidence="3 4" key="1">
    <citation type="submission" date="2017-09" db="EMBL/GenBank/DDBJ databases">
        <title>Depth-based differentiation of microbial function through sediment-hosted aquifers and enrichment of novel symbionts in the deep terrestrial subsurface.</title>
        <authorList>
            <person name="Probst A.J."/>
            <person name="Ladd B."/>
            <person name="Jarett J.K."/>
            <person name="Geller-Mcgrath D.E."/>
            <person name="Sieber C.M."/>
            <person name="Emerson J.B."/>
            <person name="Anantharaman K."/>
            <person name="Thomas B.C."/>
            <person name="Malmstrom R."/>
            <person name="Stieglmeier M."/>
            <person name="Klingl A."/>
            <person name="Woyke T."/>
            <person name="Ryan C.M."/>
            <person name="Banfield J.F."/>
        </authorList>
    </citation>
    <scope>NUCLEOTIDE SEQUENCE [LARGE SCALE GENOMIC DNA]</scope>
    <source>
        <strain evidence="3">CG11_big_fil_rev_8_21_14_0_20_40_24</strain>
    </source>
</reference>
<feature type="domain" description="Cation-transporting P-type ATPase C-terminal" evidence="2">
    <location>
        <begin position="9"/>
        <end position="99"/>
    </location>
</feature>
<keyword evidence="1" id="KW-1133">Transmembrane helix</keyword>
<dbReference type="Gene3D" id="1.20.1110.10">
    <property type="entry name" value="Calcium-transporting ATPase, transmembrane domain"/>
    <property type="match status" value="1"/>
</dbReference>
<sequence>YLPEGYIKASTVALSSLAIFQWFNAWNVRTDRLTFRNKLAENYGLHIATLIVIVLQLAAVYLPALSSVLKTSPLSIFDWLIIIVVSSSIVVVDSVWKILHKATIPKSEKLVS</sequence>
<feature type="transmembrane region" description="Helical" evidence="1">
    <location>
        <begin position="76"/>
        <end position="99"/>
    </location>
</feature>
<dbReference type="Proteomes" id="UP000229834">
    <property type="component" value="Unassembled WGS sequence"/>
</dbReference>
<feature type="non-terminal residue" evidence="3">
    <location>
        <position position="1"/>
    </location>
</feature>
<protein>
    <recommendedName>
        <fullName evidence="2">Cation-transporting P-type ATPase C-terminal domain-containing protein</fullName>
    </recommendedName>
</protein>
<feature type="transmembrane region" description="Helical" evidence="1">
    <location>
        <begin position="43"/>
        <end position="64"/>
    </location>
</feature>
<proteinExistence type="predicted"/>
<evidence type="ECO:0000313" key="4">
    <source>
        <dbReference type="Proteomes" id="UP000229834"/>
    </source>
</evidence>
<organism evidence="3 4">
    <name type="scientific">Candidatus Zambryskibacteria bacterium CG11_big_fil_rev_8_21_14_0_20_40_24</name>
    <dbReference type="NCBI Taxonomy" id="1975116"/>
    <lineage>
        <taxon>Bacteria</taxon>
        <taxon>Candidatus Zambryskiibacteriota</taxon>
    </lineage>
</organism>
<dbReference type="AlphaFoldDB" id="A0A2H0K9F7"/>
<keyword evidence="1" id="KW-0472">Membrane</keyword>
<evidence type="ECO:0000259" key="2">
    <source>
        <dbReference type="Pfam" id="PF00689"/>
    </source>
</evidence>
<dbReference type="Pfam" id="PF00689">
    <property type="entry name" value="Cation_ATPase_C"/>
    <property type="match status" value="1"/>
</dbReference>
<dbReference type="SUPFAM" id="SSF81665">
    <property type="entry name" value="Calcium ATPase, transmembrane domain M"/>
    <property type="match status" value="1"/>
</dbReference>
<dbReference type="EMBL" id="PCVC01000034">
    <property type="protein sequence ID" value="PIQ67004.1"/>
    <property type="molecule type" value="Genomic_DNA"/>
</dbReference>
<dbReference type="InterPro" id="IPR006068">
    <property type="entry name" value="ATPase_P-typ_cation-transptr_C"/>
</dbReference>
<dbReference type="InterPro" id="IPR023298">
    <property type="entry name" value="ATPase_P-typ_TM_dom_sf"/>
</dbReference>
<gene>
    <name evidence="3" type="ORF">COV95_01055</name>
</gene>
<comment type="caution">
    <text evidence="3">The sequence shown here is derived from an EMBL/GenBank/DDBJ whole genome shotgun (WGS) entry which is preliminary data.</text>
</comment>
<accession>A0A2H0K9F7</accession>
<keyword evidence="1" id="KW-0812">Transmembrane</keyword>